<accession>T0Z7V1</accession>
<reference evidence="1" key="1">
    <citation type="submission" date="2013-08" db="EMBL/GenBank/DDBJ databases">
        <authorList>
            <person name="Mendez C."/>
            <person name="Richter M."/>
            <person name="Ferrer M."/>
            <person name="Sanchez J."/>
        </authorList>
    </citation>
    <scope>NUCLEOTIDE SEQUENCE</scope>
</reference>
<gene>
    <name evidence="1" type="ORF">B2A_15907</name>
</gene>
<organism evidence="1">
    <name type="scientific">mine drainage metagenome</name>
    <dbReference type="NCBI Taxonomy" id="410659"/>
    <lineage>
        <taxon>unclassified sequences</taxon>
        <taxon>metagenomes</taxon>
        <taxon>ecological metagenomes</taxon>
    </lineage>
</organism>
<name>T0Z7V1_9ZZZZ</name>
<reference evidence="1" key="2">
    <citation type="journal article" date="2014" name="ISME J.">
        <title>Microbial stratification in low pH oxic and suboxic macroscopic growths along an acid mine drainage.</title>
        <authorList>
            <person name="Mendez-Garcia C."/>
            <person name="Mesa V."/>
            <person name="Sprenger R.R."/>
            <person name="Richter M."/>
            <person name="Diez M.S."/>
            <person name="Solano J."/>
            <person name="Bargiela R."/>
            <person name="Golyshina O.V."/>
            <person name="Manteca A."/>
            <person name="Ramos J.L."/>
            <person name="Gallego J.R."/>
            <person name="Llorente I."/>
            <person name="Martins Dos Santos V.A."/>
            <person name="Jensen O.N."/>
            <person name="Pelaez A.I."/>
            <person name="Sanchez J."/>
            <person name="Ferrer M."/>
        </authorList>
    </citation>
    <scope>NUCLEOTIDE SEQUENCE</scope>
</reference>
<protein>
    <recommendedName>
        <fullName evidence="2">Histidine phosphatase family protein</fullName>
    </recommendedName>
</protein>
<comment type="caution">
    <text evidence="1">The sequence shown here is derived from an EMBL/GenBank/DDBJ whole genome shotgun (WGS) entry which is preliminary data.</text>
</comment>
<proteinExistence type="predicted"/>
<sequence length="125" mass="13679">TSFVQLTLYPGPRTGARDRTTLTCAAGGPASLRTQRRRGCVRGPCANGSYRRGHSPPCSFRRARRYGAAPAGARALHLRRDPAYDRSVMPSRTNTMSAELPLVYLVRHGETPWSLTGQHTGLTDL</sequence>
<evidence type="ECO:0008006" key="2">
    <source>
        <dbReference type="Google" id="ProtNLM"/>
    </source>
</evidence>
<dbReference type="EMBL" id="AUZZ01011562">
    <property type="protein sequence ID" value="EQD25870.1"/>
    <property type="molecule type" value="Genomic_DNA"/>
</dbReference>
<feature type="non-terminal residue" evidence="1">
    <location>
        <position position="1"/>
    </location>
</feature>
<evidence type="ECO:0000313" key="1">
    <source>
        <dbReference type="EMBL" id="EQD25870.1"/>
    </source>
</evidence>
<dbReference type="AlphaFoldDB" id="T0Z7V1"/>
<feature type="non-terminal residue" evidence="1">
    <location>
        <position position="125"/>
    </location>
</feature>